<dbReference type="EMBL" id="OW152817">
    <property type="protein sequence ID" value="CAH2068432.1"/>
    <property type="molecule type" value="Genomic_DNA"/>
</dbReference>
<evidence type="ECO:0000313" key="2">
    <source>
        <dbReference type="Proteomes" id="UP000837857"/>
    </source>
</evidence>
<proteinExistence type="predicted"/>
<evidence type="ECO:0000313" key="1">
    <source>
        <dbReference type="EMBL" id="CAH2068432.1"/>
    </source>
</evidence>
<name>A0ABN8IZG3_9NEOP</name>
<sequence length="78" mass="8591">MVTDNETTTRRSCVSIKMSGVKEKLRVKVALFHKQTAVLERAAFQFPAGTVYYTGVNLGRGSAIFRPLERSNGTVKGN</sequence>
<organism evidence="1 2">
    <name type="scientific">Iphiclides podalirius</name>
    <name type="common">scarce swallowtail</name>
    <dbReference type="NCBI Taxonomy" id="110791"/>
    <lineage>
        <taxon>Eukaryota</taxon>
        <taxon>Metazoa</taxon>
        <taxon>Ecdysozoa</taxon>
        <taxon>Arthropoda</taxon>
        <taxon>Hexapoda</taxon>
        <taxon>Insecta</taxon>
        <taxon>Pterygota</taxon>
        <taxon>Neoptera</taxon>
        <taxon>Endopterygota</taxon>
        <taxon>Lepidoptera</taxon>
        <taxon>Glossata</taxon>
        <taxon>Ditrysia</taxon>
        <taxon>Papilionoidea</taxon>
        <taxon>Papilionidae</taxon>
        <taxon>Papilioninae</taxon>
        <taxon>Iphiclides</taxon>
    </lineage>
</organism>
<feature type="non-terminal residue" evidence="1">
    <location>
        <position position="78"/>
    </location>
</feature>
<accession>A0ABN8IZG3</accession>
<reference evidence="1" key="1">
    <citation type="submission" date="2022-03" db="EMBL/GenBank/DDBJ databases">
        <authorList>
            <person name="Martin H S."/>
        </authorList>
    </citation>
    <scope>NUCLEOTIDE SEQUENCE</scope>
</reference>
<gene>
    <name evidence="1" type="ORF">IPOD504_LOCUS14316</name>
</gene>
<dbReference type="Proteomes" id="UP000837857">
    <property type="component" value="Chromosome 5"/>
</dbReference>
<keyword evidence="2" id="KW-1185">Reference proteome</keyword>
<protein>
    <submittedName>
        <fullName evidence="1">Uncharacterized protein</fullName>
    </submittedName>
</protein>